<evidence type="ECO:0000259" key="1">
    <source>
        <dbReference type="PROSITE" id="PS50821"/>
    </source>
</evidence>
<dbReference type="Pfam" id="PF16486">
    <property type="entry name" value="ArgoN"/>
    <property type="match status" value="1"/>
</dbReference>
<dbReference type="Gene3D" id="3.40.50.2300">
    <property type="match status" value="1"/>
</dbReference>
<dbReference type="SMART" id="SM01163">
    <property type="entry name" value="DUF1785"/>
    <property type="match status" value="1"/>
</dbReference>
<dbReference type="Pfam" id="PF08699">
    <property type="entry name" value="ArgoL1"/>
    <property type="match status" value="1"/>
</dbReference>
<dbReference type="InterPro" id="IPR036397">
    <property type="entry name" value="RNaseH_sf"/>
</dbReference>
<evidence type="ECO:0000313" key="3">
    <source>
        <dbReference type="EMBL" id="TDL16863.1"/>
    </source>
</evidence>
<dbReference type="PROSITE" id="PS50821">
    <property type="entry name" value="PAZ"/>
    <property type="match status" value="1"/>
</dbReference>
<dbReference type="PROSITE" id="PS50822">
    <property type="entry name" value="PIWI"/>
    <property type="match status" value="1"/>
</dbReference>
<dbReference type="InterPro" id="IPR014811">
    <property type="entry name" value="ArgoL1"/>
</dbReference>
<dbReference type="CDD" id="cd04657">
    <property type="entry name" value="Piwi_ago-like"/>
    <property type="match status" value="1"/>
</dbReference>
<dbReference type="Gene3D" id="2.170.260.10">
    <property type="entry name" value="paz domain"/>
    <property type="match status" value="1"/>
</dbReference>
<evidence type="ECO:0000259" key="2">
    <source>
        <dbReference type="PROSITE" id="PS50822"/>
    </source>
</evidence>
<feature type="domain" description="PAZ" evidence="1">
    <location>
        <begin position="213"/>
        <end position="310"/>
    </location>
</feature>
<sequence>MPLRPGWGQQGRPIKLRANFFAVKLPKGPLYEYDIKITPGITAKRMKRRLFELLDMDRAYAPHKGYLAHDSSAKMIAATRLPEPFTFEIKYFDEDQDGPQPGGKTYAIEITFIQELDLSTLSGYLTGKGEFRDYDPQPILAALNIVLAQHPSRNGVMVGRNRFFFPQDVRPLGGGLEAWRGFYSSVRPTFKQLMVNVNVATTAFYSEGNLANAILAFQRFSFGARIDSFVRNIRVQTTHLHYRKTVKKASQLTARRHKFFWDEEKRNVTVEEYFKKKYKITLQHPDDVPLVDVGGQKQNLMPAELCQILPGQPFRGKLTDEHTAAMILHACKPPNVNANSIVGPGLNHLGFANTEGALPGFGISINKQMTVVPGRILPPPGVMYQRPQTVDDRASWNLRSVKFVRGAKLQNWAVVILKDGNNRAEFNSTDDPELRGTIRGFGDMCRTSGMIVEEPTQYIIVNLPRKTREDPTRKAAIATFRSTVGQIKKKPTLLLILLSSGDKHIYSGIKHLCDVYLDVHTICVHSEKIRKEKGQVQYFANVALKVNMKLGGVNHGLDARSMAWLLEKPTMMVGMDVTHPGPGSLKGTPSIAAVVGSVDKAYAQFPASLRIQETKKEMITGLKEMMTERIDAFRRTSKVLPQRILVYRDGVSEGQFATVVEEELPAILESFQKFTTAEKKYRPALTIVICGKRHHTRFYPTEEGSADHLGNPRPGTVVDQGVTAVYAFDFFLQAHGGLQGTTRPTHYYVVHDEMKFSADQLQKLTNDVSYMFARATKAVSLVSPAYYADLACERGRCYIHELLQSVDAATTASGSGEAAGVMREAERLWNRGVVGNMLKDSMFYL</sequence>
<gene>
    <name evidence="3" type="ORF">BD410DRAFT_754944</name>
</gene>
<protein>
    <submittedName>
        <fullName evidence="3">Piwi-domain-containing protein</fullName>
    </submittedName>
</protein>
<reference evidence="3 4" key="1">
    <citation type="submission" date="2018-06" db="EMBL/GenBank/DDBJ databases">
        <title>A transcriptomic atlas of mushroom development highlights an independent origin of complex multicellularity.</title>
        <authorList>
            <consortium name="DOE Joint Genome Institute"/>
            <person name="Krizsan K."/>
            <person name="Almasi E."/>
            <person name="Merenyi Z."/>
            <person name="Sahu N."/>
            <person name="Viragh M."/>
            <person name="Koszo T."/>
            <person name="Mondo S."/>
            <person name="Kiss B."/>
            <person name="Balint B."/>
            <person name="Kues U."/>
            <person name="Barry K."/>
            <person name="Hegedus J.C."/>
            <person name="Henrissat B."/>
            <person name="Johnson J."/>
            <person name="Lipzen A."/>
            <person name="Ohm R."/>
            <person name="Nagy I."/>
            <person name="Pangilinan J."/>
            <person name="Yan J."/>
            <person name="Xiong Y."/>
            <person name="Grigoriev I.V."/>
            <person name="Hibbett D.S."/>
            <person name="Nagy L.G."/>
        </authorList>
    </citation>
    <scope>NUCLEOTIDE SEQUENCE [LARGE SCALE GENOMIC DNA]</scope>
    <source>
        <strain evidence="3 4">SZMC22713</strain>
    </source>
</reference>
<dbReference type="InterPro" id="IPR045246">
    <property type="entry name" value="Piwi_ago-like"/>
</dbReference>
<dbReference type="InterPro" id="IPR032474">
    <property type="entry name" value="Argonaute_N"/>
</dbReference>
<keyword evidence="4" id="KW-1185">Reference proteome</keyword>
<dbReference type="InterPro" id="IPR003100">
    <property type="entry name" value="PAZ_dom"/>
</dbReference>
<name>A0A4Y7PN38_9AGAM</name>
<dbReference type="Gene3D" id="3.30.420.10">
    <property type="entry name" value="Ribonuclease H-like superfamily/Ribonuclease H"/>
    <property type="match status" value="1"/>
</dbReference>
<dbReference type="VEuPathDB" id="FungiDB:BD410DRAFT_754944"/>
<dbReference type="InterPro" id="IPR003165">
    <property type="entry name" value="Piwi"/>
</dbReference>
<dbReference type="CDD" id="cd02846">
    <property type="entry name" value="PAZ_argonaute_like"/>
    <property type="match status" value="1"/>
</dbReference>
<dbReference type="STRING" id="50990.A0A4Y7PN38"/>
<organism evidence="3 4">
    <name type="scientific">Rickenella mellea</name>
    <dbReference type="NCBI Taxonomy" id="50990"/>
    <lineage>
        <taxon>Eukaryota</taxon>
        <taxon>Fungi</taxon>
        <taxon>Dikarya</taxon>
        <taxon>Basidiomycota</taxon>
        <taxon>Agaricomycotina</taxon>
        <taxon>Agaricomycetes</taxon>
        <taxon>Hymenochaetales</taxon>
        <taxon>Rickenellaceae</taxon>
        <taxon>Rickenella</taxon>
    </lineage>
</organism>
<dbReference type="OrthoDB" id="10252740at2759"/>
<dbReference type="InterPro" id="IPR036085">
    <property type="entry name" value="PAZ_dom_sf"/>
</dbReference>
<dbReference type="AlphaFoldDB" id="A0A4Y7PN38"/>
<dbReference type="SUPFAM" id="SSF101690">
    <property type="entry name" value="PAZ domain"/>
    <property type="match status" value="1"/>
</dbReference>
<feature type="domain" description="Piwi" evidence="2">
    <location>
        <begin position="493"/>
        <end position="800"/>
    </location>
</feature>
<dbReference type="Pfam" id="PF16488">
    <property type="entry name" value="ArgoL2"/>
    <property type="match status" value="1"/>
</dbReference>
<dbReference type="InterPro" id="IPR012337">
    <property type="entry name" value="RNaseH-like_sf"/>
</dbReference>
<evidence type="ECO:0000313" key="4">
    <source>
        <dbReference type="Proteomes" id="UP000294933"/>
    </source>
</evidence>
<dbReference type="EMBL" id="ML170233">
    <property type="protein sequence ID" value="TDL16863.1"/>
    <property type="molecule type" value="Genomic_DNA"/>
</dbReference>
<dbReference type="PANTHER" id="PTHR22891">
    <property type="entry name" value="EUKARYOTIC TRANSLATION INITIATION FACTOR 2C"/>
    <property type="match status" value="1"/>
</dbReference>
<dbReference type="GO" id="GO:0003723">
    <property type="term" value="F:RNA binding"/>
    <property type="evidence" value="ECO:0007669"/>
    <property type="project" value="InterPro"/>
</dbReference>
<proteinExistence type="predicted"/>
<dbReference type="SUPFAM" id="SSF53098">
    <property type="entry name" value="Ribonuclease H-like"/>
    <property type="match status" value="1"/>
</dbReference>
<dbReference type="SMART" id="SM00950">
    <property type="entry name" value="Piwi"/>
    <property type="match status" value="1"/>
</dbReference>
<dbReference type="Pfam" id="PF02171">
    <property type="entry name" value="Piwi"/>
    <property type="match status" value="1"/>
</dbReference>
<dbReference type="Proteomes" id="UP000294933">
    <property type="component" value="Unassembled WGS sequence"/>
</dbReference>
<accession>A0A4Y7PN38</accession>
<dbReference type="InterPro" id="IPR032472">
    <property type="entry name" value="ArgoL2"/>
</dbReference>
<dbReference type="Pfam" id="PF02170">
    <property type="entry name" value="PAZ"/>
    <property type="match status" value="1"/>
</dbReference>